<feature type="region of interest" description="Disordered" evidence="1">
    <location>
        <begin position="22"/>
        <end position="70"/>
    </location>
</feature>
<organism evidence="2 3">
    <name type="scientific">Lyophyllum shimeji</name>
    <name type="common">Hon-shimeji</name>
    <name type="synonym">Tricholoma shimeji</name>
    <dbReference type="NCBI Taxonomy" id="47721"/>
    <lineage>
        <taxon>Eukaryota</taxon>
        <taxon>Fungi</taxon>
        <taxon>Dikarya</taxon>
        <taxon>Basidiomycota</taxon>
        <taxon>Agaricomycotina</taxon>
        <taxon>Agaricomycetes</taxon>
        <taxon>Agaricomycetidae</taxon>
        <taxon>Agaricales</taxon>
        <taxon>Tricholomatineae</taxon>
        <taxon>Lyophyllaceae</taxon>
        <taxon>Lyophyllum</taxon>
    </lineage>
</organism>
<gene>
    <name evidence="2" type="ORF">LshimejAT787_3200120</name>
</gene>
<dbReference type="AlphaFoldDB" id="A0A9P3Q373"/>
<reference evidence="2" key="1">
    <citation type="submission" date="2022-07" db="EMBL/GenBank/DDBJ databases">
        <title>The genome of Lyophyllum shimeji provides insight into the initial evolution of ectomycorrhizal fungal genome.</title>
        <authorList>
            <person name="Kobayashi Y."/>
            <person name="Shibata T."/>
            <person name="Hirakawa H."/>
            <person name="Shigenobu S."/>
            <person name="Nishiyama T."/>
            <person name="Yamada A."/>
            <person name="Hasebe M."/>
            <person name="Kawaguchi M."/>
        </authorList>
    </citation>
    <scope>NUCLEOTIDE SEQUENCE</scope>
    <source>
        <strain evidence="2">AT787</strain>
    </source>
</reference>
<sequence>MPPCIPMYSASTVDSATVGRFFADQETEPPATSKTKPPTEHRESGSCAQFESVQPTSSVGPALRPQGRVHAEPRKNLVNVGGLVDGNVLQIRNLELAMPVFCSTSYSVTIAFSHCFEHVDFIASACSFVVWGQAVTLDGGANTCGVVSWRQIGPCAGLGAFAGSGADSGVGDVVGGRASAESGCRPSFVGAVPPVSITARSQDCRPPQNPIALRFISPPAE</sequence>
<keyword evidence="3" id="KW-1185">Reference proteome</keyword>
<evidence type="ECO:0000313" key="3">
    <source>
        <dbReference type="Proteomes" id="UP001063166"/>
    </source>
</evidence>
<protein>
    <submittedName>
        <fullName evidence="2">Uncharacterized protein</fullName>
    </submittedName>
</protein>
<feature type="compositionally biased region" description="Polar residues" evidence="1">
    <location>
        <begin position="46"/>
        <end position="59"/>
    </location>
</feature>
<evidence type="ECO:0000313" key="2">
    <source>
        <dbReference type="EMBL" id="GLB45841.1"/>
    </source>
</evidence>
<accession>A0A9P3Q373</accession>
<comment type="caution">
    <text evidence="2">The sequence shown here is derived from an EMBL/GenBank/DDBJ whole genome shotgun (WGS) entry which is preliminary data.</text>
</comment>
<name>A0A9P3Q373_LYOSH</name>
<dbReference type="EMBL" id="BRPK01000032">
    <property type="protein sequence ID" value="GLB45841.1"/>
    <property type="molecule type" value="Genomic_DNA"/>
</dbReference>
<proteinExistence type="predicted"/>
<evidence type="ECO:0000256" key="1">
    <source>
        <dbReference type="SAM" id="MobiDB-lite"/>
    </source>
</evidence>
<dbReference type="Proteomes" id="UP001063166">
    <property type="component" value="Unassembled WGS sequence"/>
</dbReference>